<gene>
    <name evidence="1" type="ORF">DESAM_20418</name>
</gene>
<protein>
    <submittedName>
        <fullName evidence="1">Uncharacterized protein</fullName>
    </submittedName>
</protein>
<evidence type="ECO:0000313" key="1">
    <source>
        <dbReference type="EMBL" id="CCO22705.1"/>
    </source>
</evidence>
<dbReference type="HOGENOM" id="CLU_3079162_0_0_7"/>
<name>L0R941_9BACT</name>
<proteinExistence type="predicted"/>
<reference evidence="1 2" key="1">
    <citation type="submission" date="2012-10" db="EMBL/GenBank/DDBJ databases">
        <authorList>
            <person name="Genoscope - CEA"/>
        </authorList>
    </citation>
    <scope>NUCLEOTIDE SEQUENCE [LARGE SCALE GENOMIC DNA]</scope>
    <source>
        <strain evidence="2">AM13 / DSM 14728</strain>
    </source>
</reference>
<dbReference type="Proteomes" id="UP000010808">
    <property type="component" value="Chromosome"/>
</dbReference>
<evidence type="ECO:0000313" key="2">
    <source>
        <dbReference type="Proteomes" id="UP000010808"/>
    </source>
</evidence>
<dbReference type="STRING" id="1121451.DESAM_20418"/>
<organism evidence="1 2">
    <name type="scientific">Maridesulfovibrio hydrothermalis AM13 = DSM 14728</name>
    <dbReference type="NCBI Taxonomy" id="1121451"/>
    <lineage>
        <taxon>Bacteria</taxon>
        <taxon>Pseudomonadati</taxon>
        <taxon>Thermodesulfobacteriota</taxon>
        <taxon>Desulfovibrionia</taxon>
        <taxon>Desulfovibrionales</taxon>
        <taxon>Desulfovibrionaceae</taxon>
        <taxon>Maridesulfovibrio</taxon>
    </lineage>
</organism>
<dbReference type="AlphaFoldDB" id="L0R941"/>
<sequence>MNSFLILNVQNKGPLVNFLILTKGPKSYFVSSENPHYIYISPIYGLLKPRLS</sequence>
<dbReference type="EMBL" id="FO203522">
    <property type="protein sequence ID" value="CCO22705.1"/>
    <property type="molecule type" value="Genomic_DNA"/>
</dbReference>
<accession>L0R941</accession>
<dbReference type="KEGG" id="dhy:DESAM_20418"/>
<keyword evidence="2" id="KW-1185">Reference proteome</keyword>